<dbReference type="InterPro" id="IPR003305">
    <property type="entry name" value="CenC_carb-bd"/>
</dbReference>
<reference evidence="3 4" key="1">
    <citation type="submission" date="2024-03" db="EMBL/GenBank/DDBJ databases">
        <title>Human intestinal bacterial collection.</title>
        <authorList>
            <person name="Pauvert C."/>
            <person name="Hitch T.C.A."/>
            <person name="Clavel T."/>
        </authorList>
    </citation>
    <scope>NUCLEOTIDE SEQUENCE [LARGE SCALE GENOMIC DNA]</scope>
    <source>
        <strain evidence="3 4">CLA-AA-H190</strain>
    </source>
</reference>
<name>A0ABV1BAP2_9FIRM</name>
<evidence type="ECO:0000313" key="4">
    <source>
        <dbReference type="Proteomes" id="UP001469749"/>
    </source>
</evidence>
<evidence type="ECO:0000256" key="1">
    <source>
        <dbReference type="ARBA" id="ARBA00022801"/>
    </source>
</evidence>
<evidence type="ECO:0000313" key="3">
    <source>
        <dbReference type="EMBL" id="MEQ2367063.1"/>
    </source>
</evidence>
<proteinExistence type="predicted"/>
<comment type="caution">
    <text evidence="3">The sequence shown here is derived from an EMBL/GenBank/DDBJ whole genome shotgun (WGS) entry which is preliminary data.</text>
</comment>
<keyword evidence="4" id="KW-1185">Reference proteome</keyword>
<feature type="non-terminal residue" evidence="3">
    <location>
        <position position="221"/>
    </location>
</feature>
<dbReference type="Gene3D" id="2.60.120.260">
    <property type="entry name" value="Galactose-binding domain-like"/>
    <property type="match status" value="1"/>
</dbReference>
<dbReference type="EMBL" id="JBBMEK010000518">
    <property type="protein sequence ID" value="MEQ2367063.1"/>
    <property type="molecule type" value="Genomic_DNA"/>
</dbReference>
<dbReference type="SUPFAM" id="SSF49785">
    <property type="entry name" value="Galactose-binding domain-like"/>
    <property type="match status" value="1"/>
</dbReference>
<accession>A0ABV1BAP2</accession>
<dbReference type="Proteomes" id="UP001469749">
    <property type="component" value="Unassembled WGS sequence"/>
</dbReference>
<gene>
    <name evidence="3" type="ORF">WMO25_18590</name>
</gene>
<dbReference type="RefSeq" id="WP_349086741.1">
    <property type="nucleotide sequence ID" value="NZ_JBBMEK010000518.1"/>
</dbReference>
<keyword evidence="1" id="KW-0378">Hydrolase</keyword>
<protein>
    <submittedName>
        <fullName evidence="3">Carbohydrate binding domain-containing protein</fullName>
    </submittedName>
</protein>
<feature type="domain" description="CBM-cenC" evidence="2">
    <location>
        <begin position="133"/>
        <end position="217"/>
    </location>
</feature>
<dbReference type="InterPro" id="IPR008979">
    <property type="entry name" value="Galactose-bd-like_sf"/>
</dbReference>
<feature type="non-terminal residue" evidence="3">
    <location>
        <position position="1"/>
    </location>
</feature>
<evidence type="ECO:0000259" key="2">
    <source>
        <dbReference type="Pfam" id="PF02018"/>
    </source>
</evidence>
<organism evidence="3 4">
    <name type="scientific">Coprococcus intestinihominis</name>
    <dbReference type="NCBI Taxonomy" id="3133154"/>
    <lineage>
        <taxon>Bacteria</taxon>
        <taxon>Bacillati</taxon>
        <taxon>Bacillota</taxon>
        <taxon>Clostridia</taxon>
        <taxon>Lachnospirales</taxon>
        <taxon>Lachnospiraceae</taxon>
        <taxon>Coprococcus</taxon>
    </lineage>
</organism>
<sequence>ITDPDGAVSRFTYDTAAGKGMMLTAADPYGYKVQYSYGSRAPYRVSKVTEYAGSTEGQSLALAYGHNRTSFTDSKGRKEVYLFDNAGRTVSVRNDAGYGAAWQYLDTAKNKNKLSAATDLRYVSPQYLRGVTGGMAGWTRYSNADHVVVEDSAAGEAYIGTKCIRIRSTAASGDGAAYQNLTVKAGKKYVFSAYVKASVSELAAKGRIWLQIEDTAKNLAV</sequence>
<dbReference type="Pfam" id="PF02018">
    <property type="entry name" value="CBM_4_9"/>
    <property type="match status" value="1"/>
</dbReference>